<protein>
    <submittedName>
        <fullName evidence="2">DnaB-like helicase C terminal domain-containing protein</fullName>
    </submittedName>
</protein>
<dbReference type="EMBL" id="FNSL01000001">
    <property type="protein sequence ID" value="SEB42071.1"/>
    <property type="molecule type" value="Genomic_DNA"/>
</dbReference>
<reference evidence="3" key="1">
    <citation type="submission" date="2016-10" db="EMBL/GenBank/DDBJ databases">
        <authorList>
            <person name="Varghese N."/>
            <person name="Submissions S."/>
        </authorList>
    </citation>
    <scope>NUCLEOTIDE SEQUENCE [LARGE SCALE GENOMIC DNA]</scope>
    <source>
        <strain evidence="3">ES.061</strain>
    </source>
</reference>
<keyword evidence="2" id="KW-0378">Hydrolase</keyword>
<dbReference type="InterPro" id="IPR027417">
    <property type="entry name" value="P-loop_NTPase"/>
</dbReference>
<dbReference type="GO" id="GO:0005524">
    <property type="term" value="F:ATP binding"/>
    <property type="evidence" value="ECO:0007669"/>
    <property type="project" value="InterPro"/>
</dbReference>
<proteinExistence type="predicted"/>
<keyword evidence="2" id="KW-0547">Nucleotide-binding</keyword>
<dbReference type="GO" id="GO:0003678">
    <property type="term" value="F:DNA helicase activity"/>
    <property type="evidence" value="ECO:0007669"/>
    <property type="project" value="InterPro"/>
</dbReference>
<evidence type="ECO:0000259" key="1">
    <source>
        <dbReference type="Pfam" id="PF03796"/>
    </source>
</evidence>
<dbReference type="SUPFAM" id="SSF52540">
    <property type="entry name" value="P-loop containing nucleoside triphosphate hydrolases"/>
    <property type="match status" value="1"/>
</dbReference>
<gene>
    <name evidence="2" type="ORF">SAMN05216452_1074</name>
</gene>
<name>A0A1H4J782_9HYPH</name>
<keyword evidence="3" id="KW-1185">Reference proteome</keyword>
<evidence type="ECO:0000313" key="3">
    <source>
        <dbReference type="Proteomes" id="UP000199064"/>
    </source>
</evidence>
<evidence type="ECO:0000313" key="2">
    <source>
        <dbReference type="EMBL" id="SEB42071.1"/>
    </source>
</evidence>
<dbReference type="Pfam" id="PF03796">
    <property type="entry name" value="DnaB_C"/>
    <property type="match status" value="1"/>
</dbReference>
<keyword evidence="2" id="KW-0347">Helicase</keyword>
<accession>A0A1H4J782</accession>
<dbReference type="Gene3D" id="3.40.50.300">
    <property type="entry name" value="P-loop containing nucleotide triphosphate hydrolases"/>
    <property type="match status" value="1"/>
</dbReference>
<dbReference type="Proteomes" id="UP000199064">
    <property type="component" value="Unassembled WGS sequence"/>
</dbReference>
<sequence length="270" mass="29497">MKLTAPLYALKRRAKFLSRRDGVPLHAALDRVACEQGYGGWSLLAAKAASRAPAAMLLSRLAPGDCLLLGARPGQGKTRLALELVVEAMNNAHGGAFFTLEYTERDIVERFGALGADAARHADRFIFDSSDEICADHIVRALSAVPRGTLAVVDYLQLLDQKRINPDLMEQVQSLRRFGGRKGVIFVFISQIDRSVDLSGRTLPDIGDVRLPNPLDLSLFNKHCFLHNGAVRFHGYAHCGRFPERLHRCDGNGNAGHKTPFLPAICCAGA</sequence>
<keyword evidence="2" id="KW-0067">ATP-binding</keyword>
<dbReference type="GO" id="GO:0006260">
    <property type="term" value="P:DNA replication"/>
    <property type="evidence" value="ECO:0007669"/>
    <property type="project" value="InterPro"/>
</dbReference>
<dbReference type="AlphaFoldDB" id="A0A1H4J782"/>
<feature type="domain" description="SF4 helicase" evidence="1">
    <location>
        <begin position="60"/>
        <end position="111"/>
    </location>
</feature>
<dbReference type="RefSeq" id="WP_244508992.1">
    <property type="nucleotide sequence ID" value="NZ_FNSL01000001.1"/>
</dbReference>
<organism evidence="2 3">
    <name type="scientific">Nitratireductor aquibiodomus</name>
    <dbReference type="NCBI Taxonomy" id="204799"/>
    <lineage>
        <taxon>Bacteria</taxon>
        <taxon>Pseudomonadati</taxon>
        <taxon>Pseudomonadota</taxon>
        <taxon>Alphaproteobacteria</taxon>
        <taxon>Hyphomicrobiales</taxon>
        <taxon>Phyllobacteriaceae</taxon>
        <taxon>Nitratireductor</taxon>
    </lineage>
</organism>
<dbReference type="NCBIfam" id="NF004629">
    <property type="entry name" value="PRK05973.1"/>
    <property type="match status" value="1"/>
</dbReference>
<dbReference type="InterPro" id="IPR007694">
    <property type="entry name" value="DNA_helicase_DnaB-like_C"/>
</dbReference>